<dbReference type="NCBIfam" id="TIGR03212">
    <property type="entry name" value="uraD_N-term-dom"/>
    <property type="match status" value="1"/>
</dbReference>
<gene>
    <name evidence="7" type="ORF">MXMO3_00133</name>
</gene>
<comment type="function">
    <text evidence="1">Is involved in generating a small heat-stable compound (Nod), an acylated oligomer of N-acetylglucosamine, that stimulates mitosis in various plant protoplasts.</text>
</comment>
<dbReference type="InterPro" id="IPR036778">
    <property type="entry name" value="OHCU_decarboxylase_sf"/>
</dbReference>
<dbReference type="GO" id="GO:0006144">
    <property type="term" value="P:purine nucleobase metabolic process"/>
    <property type="evidence" value="ECO:0007669"/>
    <property type="project" value="UniProtKB-KW"/>
</dbReference>
<dbReference type="SUPFAM" id="SSF88713">
    <property type="entry name" value="Glycoside hydrolase/deacetylase"/>
    <property type="match status" value="1"/>
</dbReference>
<proteinExistence type="inferred from homology"/>
<dbReference type="CDD" id="cd10977">
    <property type="entry name" value="CE4_PuuE_SpCDA1"/>
    <property type="match status" value="1"/>
</dbReference>
<dbReference type="RefSeq" id="WP_117394614.1">
    <property type="nucleotide sequence ID" value="NZ_CP021330.1"/>
</dbReference>
<reference evidence="7 8" key="1">
    <citation type="submission" date="2017-05" db="EMBL/GenBank/DDBJ databases">
        <title>Genome Analysis of Maritalea myrionectae HL2708#5.</title>
        <authorList>
            <consortium name="Cotde Inc.-PKNU"/>
            <person name="Jang D."/>
            <person name="Oh H.-M."/>
        </authorList>
    </citation>
    <scope>NUCLEOTIDE SEQUENCE [LARGE SCALE GENOMIC DNA]</scope>
    <source>
        <strain evidence="7 8">HL2708#5</strain>
    </source>
</reference>
<evidence type="ECO:0000313" key="8">
    <source>
        <dbReference type="Proteomes" id="UP000258927"/>
    </source>
</evidence>
<evidence type="ECO:0000256" key="4">
    <source>
        <dbReference type="ARBA" id="ARBA00022631"/>
    </source>
</evidence>
<evidence type="ECO:0000256" key="5">
    <source>
        <dbReference type="ARBA" id="ARBA00032976"/>
    </source>
</evidence>
<dbReference type="InterPro" id="IPR017625">
    <property type="entry name" value="PuuE"/>
</dbReference>
<dbReference type="Pfam" id="PF09349">
    <property type="entry name" value="OHCU_decarbox"/>
    <property type="match status" value="1"/>
</dbReference>
<dbReference type="KEGG" id="mmyr:MXMO3_00133"/>
<evidence type="ECO:0000256" key="2">
    <source>
        <dbReference type="ARBA" id="ARBA00010973"/>
    </source>
</evidence>
<dbReference type="PANTHER" id="PTHR43123:SF1">
    <property type="entry name" value="POLYSACCHARIDE DEACETYLASE-RELATED"/>
    <property type="match status" value="1"/>
</dbReference>
<dbReference type="SUPFAM" id="SSF158694">
    <property type="entry name" value="UraD-Like"/>
    <property type="match status" value="1"/>
</dbReference>
<evidence type="ECO:0000256" key="1">
    <source>
        <dbReference type="ARBA" id="ARBA00003236"/>
    </source>
</evidence>
<dbReference type="InterPro" id="IPR011330">
    <property type="entry name" value="Glyco_hydro/deAcase_b/a-brl"/>
</dbReference>
<comment type="similarity">
    <text evidence="2">Belongs to the polysaccharide deacetylase family.</text>
</comment>
<dbReference type="InterPro" id="IPR002509">
    <property type="entry name" value="NODB_dom"/>
</dbReference>
<dbReference type="UniPathway" id="UPA00394">
    <property type="reaction ID" value="UER00652"/>
</dbReference>
<dbReference type="Proteomes" id="UP000258927">
    <property type="component" value="Chromosome"/>
</dbReference>
<protein>
    <recommendedName>
        <fullName evidence="3">Chitooligosaccharide deacetylase</fullName>
    </recommendedName>
    <alternativeName>
        <fullName evidence="5">Nodulation protein B</fullName>
    </alternativeName>
</protein>
<sequence>MTQHPQRYERDMRGYGRRKPAVKWPNGAKIAVQFVLNYEEGGENCLLHGDKASEAFLSEIVGAQQWQGQRHWNMESIYEYGARAGFWRVHELFTQFDLPLTIYGVATALKRSPEQVAAMQEAGWEIASHGLKWIEYKDFTEAEERDHMKQAIQLHYEATGEYPKGWYTGRCSDHTVALTQEMGCFDYVSDSYADDLPYWRAPMGDAQAPQLIIPYTLDTNDMRFAAVQGFNSGDQFFTYLKDSFDALYAEGEAGAPKMLNIGLHCRLIGRPGRIMALRRFLDYIQSKPDVWVPRRIDIARHWMEHHPYAAPIFDVFKMSRKAFVDQFGGVFEHSPWIAERAFEAEMGPAHNCATGVHAALAAQFRKARESERLKVLNAHPDLAGKLAAAKRLTADSTKEQASAGLNALTDEERTTFTALNEAYTAKFGFPFIIAVKGLNKDQILEQFQQRVHHERDQEFTTACQQVERIALLRLKDMFEEE</sequence>
<dbReference type="GO" id="GO:0005975">
    <property type="term" value="P:carbohydrate metabolic process"/>
    <property type="evidence" value="ECO:0007669"/>
    <property type="project" value="InterPro"/>
</dbReference>
<dbReference type="NCBIfam" id="TIGR03164">
    <property type="entry name" value="UHCUDC"/>
    <property type="match status" value="1"/>
</dbReference>
<dbReference type="GO" id="GO:0016810">
    <property type="term" value="F:hydrolase activity, acting on carbon-nitrogen (but not peptide) bonds"/>
    <property type="evidence" value="ECO:0007669"/>
    <property type="project" value="InterPro"/>
</dbReference>
<dbReference type="Gene3D" id="3.20.20.370">
    <property type="entry name" value="Glycoside hydrolase/deacetylase"/>
    <property type="match status" value="1"/>
</dbReference>
<accession>A0A2R4M9H7</accession>
<dbReference type="InterPro" id="IPR018020">
    <property type="entry name" value="OHCU_decarboxylase"/>
</dbReference>
<keyword evidence="4" id="KW-0659">Purine metabolism</keyword>
<dbReference type="STRING" id="1122213.GCA_000423365_02849"/>
<evidence type="ECO:0000313" key="7">
    <source>
        <dbReference type="EMBL" id="AVX02681.1"/>
    </source>
</evidence>
<feature type="domain" description="NodB homology" evidence="6">
    <location>
        <begin position="72"/>
        <end position="293"/>
    </location>
</feature>
<organism evidence="7 8">
    <name type="scientific">Maritalea myrionectae</name>
    <dbReference type="NCBI Taxonomy" id="454601"/>
    <lineage>
        <taxon>Bacteria</taxon>
        <taxon>Pseudomonadati</taxon>
        <taxon>Pseudomonadota</taxon>
        <taxon>Alphaproteobacteria</taxon>
        <taxon>Hyphomicrobiales</taxon>
        <taxon>Devosiaceae</taxon>
        <taxon>Maritalea</taxon>
    </lineage>
</organism>
<dbReference type="PROSITE" id="PS51677">
    <property type="entry name" value="NODB"/>
    <property type="match status" value="1"/>
</dbReference>
<dbReference type="Pfam" id="PF01522">
    <property type="entry name" value="Polysacc_deac_1"/>
    <property type="match status" value="1"/>
</dbReference>
<dbReference type="Gene3D" id="1.10.3330.10">
    <property type="entry name" value="Oxo-4-hydroxy-4-carboxy-5-ureidoimidazoline decarboxylase"/>
    <property type="match status" value="1"/>
</dbReference>
<dbReference type="PANTHER" id="PTHR43123">
    <property type="entry name" value="POLYSACCHARIDE DEACETYLASE-RELATED"/>
    <property type="match status" value="1"/>
</dbReference>
<dbReference type="AlphaFoldDB" id="A0A2R4M9H7"/>
<evidence type="ECO:0000256" key="3">
    <source>
        <dbReference type="ARBA" id="ARBA00020071"/>
    </source>
</evidence>
<dbReference type="EMBL" id="CP021330">
    <property type="protein sequence ID" value="AVX02681.1"/>
    <property type="molecule type" value="Genomic_DNA"/>
</dbReference>
<dbReference type="GO" id="GO:0019628">
    <property type="term" value="P:urate catabolic process"/>
    <property type="evidence" value="ECO:0007669"/>
    <property type="project" value="UniProtKB-UniPathway"/>
</dbReference>
<dbReference type="GO" id="GO:0000255">
    <property type="term" value="P:allantoin metabolic process"/>
    <property type="evidence" value="ECO:0007669"/>
    <property type="project" value="InterPro"/>
</dbReference>
<dbReference type="InterPro" id="IPR017580">
    <property type="entry name" value="OHCU_decarboxylase-1"/>
</dbReference>
<evidence type="ECO:0000259" key="6">
    <source>
        <dbReference type="PROSITE" id="PS51677"/>
    </source>
</evidence>
<keyword evidence="8" id="KW-1185">Reference proteome</keyword>
<name>A0A2R4M9H7_9HYPH</name>